<evidence type="ECO:0000256" key="4">
    <source>
        <dbReference type="ARBA" id="ARBA00022692"/>
    </source>
</evidence>
<evidence type="ECO:0000256" key="7">
    <source>
        <dbReference type="ARBA" id="ARBA00022840"/>
    </source>
</evidence>
<evidence type="ECO:0000313" key="12">
    <source>
        <dbReference type="EMBL" id="MBU2691027.1"/>
    </source>
</evidence>
<evidence type="ECO:0000313" key="13">
    <source>
        <dbReference type="Proteomes" id="UP000777784"/>
    </source>
</evidence>
<keyword evidence="8 10" id="KW-1133">Transmembrane helix</keyword>
<reference evidence="12" key="1">
    <citation type="submission" date="2021-05" db="EMBL/GenBank/DDBJ databases">
        <title>Energy efficiency and biological interactions define the core microbiome of deep oligotrophic groundwater.</title>
        <authorList>
            <person name="Mehrshad M."/>
            <person name="Lopez-Fernandez M."/>
            <person name="Bell E."/>
            <person name="Bernier-Latmani R."/>
            <person name="Bertilsson S."/>
            <person name="Dopson M."/>
        </authorList>
    </citation>
    <scope>NUCLEOTIDE SEQUENCE</scope>
    <source>
        <strain evidence="12">Modern_marine.mb.64</strain>
    </source>
</reference>
<keyword evidence="5 10" id="KW-0548">Nucleotidyltransferase</keyword>
<evidence type="ECO:0000256" key="3">
    <source>
        <dbReference type="ARBA" id="ARBA00022679"/>
    </source>
</evidence>
<dbReference type="PANTHER" id="PTHR34185">
    <property type="entry name" value="DIADENYLATE CYCLASE"/>
    <property type="match status" value="1"/>
</dbReference>
<proteinExistence type="inferred from homology"/>
<dbReference type="GO" id="GO:0005524">
    <property type="term" value="F:ATP binding"/>
    <property type="evidence" value="ECO:0007669"/>
    <property type="project" value="UniProtKB-UniRule"/>
</dbReference>
<dbReference type="SUPFAM" id="SSF143597">
    <property type="entry name" value="YojJ-like"/>
    <property type="match status" value="1"/>
</dbReference>
<dbReference type="AlphaFoldDB" id="A0A948W3F2"/>
<accession>A0A948W3F2</accession>
<dbReference type="GO" id="GO:0106408">
    <property type="term" value="F:diadenylate cyclase activity"/>
    <property type="evidence" value="ECO:0007669"/>
    <property type="project" value="UniProtKB-EC"/>
</dbReference>
<keyword evidence="4 10" id="KW-0812">Transmembrane</keyword>
<dbReference type="PROSITE" id="PS51794">
    <property type="entry name" value="DAC"/>
    <property type="match status" value="1"/>
</dbReference>
<dbReference type="GO" id="GO:0004016">
    <property type="term" value="F:adenylate cyclase activity"/>
    <property type="evidence" value="ECO:0007669"/>
    <property type="project" value="UniProtKB-UniRule"/>
</dbReference>
<comment type="similarity">
    <text evidence="10">Belongs to the adenylate cyclase family. DacA/CdaA subfamily.</text>
</comment>
<evidence type="ECO:0000256" key="1">
    <source>
        <dbReference type="ARBA" id="ARBA00000877"/>
    </source>
</evidence>
<feature type="transmembrane region" description="Helical" evidence="10">
    <location>
        <begin position="36"/>
        <end position="53"/>
    </location>
</feature>
<organism evidence="12 13">
    <name type="scientific">Eiseniibacteriota bacterium</name>
    <dbReference type="NCBI Taxonomy" id="2212470"/>
    <lineage>
        <taxon>Bacteria</taxon>
        <taxon>Candidatus Eiseniibacteriota</taxon>
    </lineage>
</organism>
<evidence type="ECO:0000256" key="9">
    <source>
        <dbReference type="ARBA" id="ARBA00023136"/>
    </source>
</evidence>
<evidence type="ECO:0000259" key="11">
    <source>
        <dbReference type="PROSITE" id="PS51794"/>
    </source>
</evidence>
<comment type="caution">
    <text evidence="12">The sequence shown here is derived from an EMBL/GenBank/DDBJ whole genome shotgun (WGS) entry which is preliminary data.</text>
</comment>
<keyword evidence="6 10" id="KW-0547">Nucleotide-binding</keyword>
<comment type="function">
    <text evidence="10">Catalyzes the condensation of 2 ATP molecules into cyclic di-AMP (c-di-AMP), a second messenger used to regulate differing processes in different bacteria.</text>
</comment>
<keyword evidence="9 10" id="KW-0472">Membrane</keyword>
<evidence type="ECO:0000256" key="2">
    <source>
        <dbReference type="ARBA" id="ARBA00022475"/>
    </source>
</evidence>
<dbReference type="GO" id="GO:0006171">
    <property type="term" value="P:cAMP biosynthetic process"/>
    <property type="evidence" value="ECO:0007669"/>
    <property type="project" value="InterPro"/>
</dbReference>
<feature type="domain" description="DAC" evidence="11">
    <location>
        <begin position="77"/>
        <end position="234"/>
    </location>
</feature>
<keyword evidence="3 10" id="KW-0808">Transferase</keyword>
<dbReference type="EC" id="2.7.7.85" evidence="10"/>
<name>A0A948W3F2_UNCEI</name>
<dbReference type="InterPro" id="IPR050338">
    <property type="entry name" value="DisA"/>
</dbReference>
<sequence length="264" mass="29115">MIDTRWLLIAADVIIVAFLIYRLMLLVRGTRAAQMLVGLAVLVLLSILAEWLHLATLNWLLNSLRTVWVIAFLIIFQPELRRALTQIGQSGIFRRIVHVADYGWLGEIEKVLEELSKRGQGALIVLERNVGLRTYLETGTQIGGKVTMELLLTIFTPPSPLHDGAVIIQGDEVAAAGCILPLSQRHDLESTLGTRHRAALGLSEETDAVVLVVSEETHHISIAERGVIQRNVSPNELKGRLSELLSTHTRPRKTPPAQGVEASS</sequence>
<dbReference type="InterPro" id="IPR036888">
    <property type="entry name" value="DNA_integrity_DisA_N_sf"/>
</dbReference>
<evidence type="ECO:0000256" key="10">
    <source>
        <dbReference type="HAMAP-Rule" id="MF_01499"/>
    </source>
</evidence>
<dbReference type="Pfam" id="PF19293">
    <property type="entry name" value="CdaA_N"/>
    <property type="match status" value="1"/>
</dbReference>
<dbReference type="InterPro" id="IPR045585">
    <property type="entry name" value="CdaA_N"/>
</dbReference>
<dbReference type="InterPro" id="IPR034701">
    <property type="entry name" value="CdaA"/>
</dbReference>
<dbReference type="NCBIfam" id="TIGR00159">
    <property type="entry name" value="diadenylate cyclase CdaA"/>
    <property type="match status" value="1"/>
</dbReference>
<evidence type="ECO:0000256" key="8">
    <source>
        <dbReference type="ARBA" id="ARBA00022989"/>
    </source>
</evidence>
<evidence type="ECO:0000256" key="6">
    <source>
        <dbReference type="ARBA" id="ARBA00022741"/>
    </source>
</evidence>
<dbReference type="Proteomes" id="UP000777784">
    <property type="component" value="Unassembled WGS sequence"/>
</dbReference>
<keyword evidence="7 10" id="KW-0067">ATP-binding</keyword>
<dbReference type="Gene3D" id="3.40.1700.10">
    <property type="entry name" value="DNA integrity scanning protein, DisA, N-terminal domain"/>
    <property type="match status" value="1"/>
</dbReference>
<dbReference type="InterPro" id="IPR003390">
    <property type="entry name" value="DNA_integrity_scan_DisA_N"/>
</dbReference>
<comment type="caution">
    <text evidence="10">Lacks conserved residue(s) required for the propagation of feature annotation.</text>
</comment>
<comment type="catalytic activity">
    <reaction evidence="1 10">
        <text>2 ATP = 3',3'-c-di-AMP + 2 diphosphate</text>
        <dbReference type="Rhea" id="RHEA:35655"/>
        <dbReference type="ChEBI" id="CHEBI:30616"/>
        <dbReference type="ChEBI" id="CHEBI:33019"/>
        <dbReference type="ChEBI" id="CHEBI:71500"/>
        <dbReference type="EC" id="2.7.7.85"/>
    </reaction>
</comment>
<comment type="subunit">
    <text evidence="10">Probably a homodimer.</text>
</comment>
<feature type="transmembrane region" description="Helical" evidence="10">
    <location>
        <begin position="6"/>
        <end position="24"/>
    </location>
</feature>
<keyword evidence="2 10" id="KW-1003">Cell membrane</keyword>
<dbReference type="InterPro" id="IPR014046">
    <property type="entry name" value="C-di-AMP_synthase"/>
</dbReference>
<evidence type="ECO:0000256" key="5">
    <source>
        <dbReference type="ARBA" id="ARBA00022695"/>
    </source>
</evidence>
<dbReference type="HAMAP" id="MF_01499">
    <property type="entry name" value="DacA"/>
    <property type="match status" value="1"/>
</dbReference>
<protein>
    <recommendedName>
        <fullName evidence="10">Diadenylate cyclase</fullName>
        <shortName evidence="10">DAC</shortName>
        <ecNumber evidence="10">2.7.7.85</ecNumber>
    </recommendedName>
    <alternativeName>
        <fullName evidence="10">Cyclic-di-AMP synthase</fullName>
        <shortName evidence="10">c-di-AMP synthase</shortName>
    </alternativeName>
</protein>
<dbReference type="PANTHER" id="PTHR34185:SF1">
    <property type="entry name" value="DIADENYLATE CYCLASE"/>
    <property type="match status" value="1"/>
</dbReference>
<gene>
    <name evidence="12" type="primary">cdaA</name>
    <name evidence="10" type="synonym">dacA</name>
    <name evidence="12" type="ORF">KJ970_08860</name>
</gene>
<dbReference type="EMBL" id="JAHJDP010000042">
    <property type="protein sequence ID" value="MBU2691027.1"/>
    <property type="molecule type" value="Genomic_DNA"/>
</dbReference>
<dbReference type="Pfam" id="PF02457">
    <property type="entry name" value="DAC"/>
    <property type="match status" value="1"/>
</dbReference>
<dbReference type="PIRSF" id="PIRSF004793">
    <property type="entry name" value="UCP004793"/>
    <property type="match status" value="1"/>
</dbReference>